<dbReference type="PANTHER" id="PTHR43390:SF1">
    <property type="entry name" value="CHLOROPLAST PROCESSING PEPTIDASE"/>
    <property type="match status" value="1"/>
</dbReference>
<dbReference type="PRINTS" id="PR00727">
    <property type="entry name" value="LEADERPTASE"/>
</dbReference>
<evidence type="ECO:0000313" key="9">
    <source>
        <dbReference type="EMBL" id="SEV91116.1"/>
    </source>
</evidence>
<evidence type="ECO:0000256" key="6">
    <source>
        <dbReference type="PIRSR" id="PIRSR600223-1"/>
    </source>
</evidence>
<evidence type="ECO:0000259" key="8">
    <source>
        <dbReference type="Pfam" id="PF10502"/>
    </source>
</evidence>
<feature type="domain" description="Peptidase S26" evidence="8">
    <location>
        <begin position="25"/>
        <end position="178"/>
    </location>
</feature>
<dbReference type="InterPro" id="IPR019757">
    <property type="entry name" value="Pept_S26A_signal_pept_1_Lys-AS"/>
</dbReference>
<evidence type="ECO:0000313" key="10">
    <source>
        <dbReference type="Proteomes" id="UP000199701"/>
    </source>
</evidence>
<keyword evidence="7" id="KW-0472">Membrane</keyword>
<keyword evidence="7" id="KW-1133">Transmembrane helix</keyword>
<dbReference type="InterPro" id="IPR000223">
    <property type="entry name" value="Pept_S26A_signal_pept_1"/>
</dbReference>
<dbReference type="GO" id="GO:0004252">
    <property type="term" value="F:serine-type endopeptidase activity"/>
    <property type="evidence" value="ECO:0007669"/>
    <property type="project" value="InterPro"/>
</dbReference>
<organism evidence="9 10">
    <name type="scientific">[Clostridium] fimetarium</name>
    <dbReference type="NCBI Taxonomy" id="99656"/>
    <lineage>
        <taxon>Bacteria</taxon>
        <taxon>Bacillati</taxon>
        <taxon>Bacillota</taxon>
        <taxon>Clostridia</taxon>
        <taxon>Lachnospirales</taxon>
        <taxon>Lachnospiraceae</taxon>
    </lineage>
</organism>
<dbReference type="CDD" id="cd06530">
    <property type="entry name" value="S26_SPase_I"/>
    <property type="match status" value="1"/>
</dbReference>
<keyword evidence="5 7" id="KW-0378">Hydrolase</keyword>
<dbReference type="GO" id="GO:0009003">
    <property type="term" value="F:signal peptidase activity"/>
    <property type="evidence" value="ECO:0007669"/>
    <property type="project" value="UniProtKB-EC"/>
</dbReference>
<feature type="transmembrane region" description="Helical" evidence="7">
    <location>
        <begin position="23"/>
        <end position="46"/>
    </location>
</feature>
<evidence type="ECO:0000256" key="5">
    <source>
        <dbReference type="ARBA" id="ARBA00022801"/>
    </source>
</evidence>
<dbReference type="InterPro" id="IPR036286">
    <property type="entry name" value="LexA/Signal_pep-like_sf"/>
</dbReference>
<dbReference type="SUPFAM" id="SSF51306">
    <property type="entry name" value="LexA/Signal peptidase"/>
    <property type="match status" value="1"/>
</dbReference>
<dbReference type="PROSITE" id="PS00760">
    <property type="entry name" value="SPASE_I_2"/>
    <property type="match status" value="1"/>
</dbReference>
<keyword evidence="10" id="KW-1185">Reference proteome</keyword>
<dbReference type="NCBIfam" id="TIGR02227">
    <property type="entry name" value="sigpep_I_bact"/>
    <property type="match status" value="1"/>
</dbReference>
<accession>A0A1I0MSF6</accession>
<evidence type="ECO:0000256" key="2">
    <source>
        <dbReference type="ARBA" id="ARBA00004401"/>
    </source>
</evidence>
<evidence type="ECO:0000256" key="1">
    <source>
        <dbReference type="ARBA" id="ARBA00000677"/>
    </source>
</evidence>
<dbReference type="EC" id="3.4.21.89" evidence="4 7"/>
<comment type="similarity">
    <text evidence="3 7">Belongs to the peptidase S26 family.</text>
</comment>
<dbReference type="InterPro" id="IPR019533">
    <property type="entry name" value="Peptidase_S26"/>
</dbReference>
<feature type="active site" evidence="6">
    <location>
        <position position="54"/>
    </location>
</feature>
<dbReference type="GO" id="GO:0006465">
    <property type="term" value="P:signal peptide processing"/>
    <property type="evidence" value="ECO:0007669"/>
    <property type="project" value="InterPro"/>
</dbReference>
<dbReference type="GO" id="GO:0005886">
    <property type="term" value="C:plasma membrane"/>
    <property type="evidence" value="ECO:0007669"/>
    <property type="project" value="UniProtKB-SubCell"/>
</dbReference>
<evidence type="ECO:0000256" key="4">
    <source>
        <dbReference type="ARBA" id="ARBA00013208"/>
    </source>
</evidence>
<dbReference type="OrthoDB" id="9802919at2"/>
<dbReference type="Gene3D" id="2.10.109.10">
    <property type="entry name" value="Umud Fragment, subunit A"/>
    <property type="match status" value="1"/>
</dbReference>
<comment type="subcellular location">
    <subcellularLocation>
        <location evidence="2">Cell membrane</location>
        <topology evidence="2">Single-pass type II membrane protein</topology>
    </subcellularLocation>
    <subcellularLocation>
        <location evidence="7">Membrane</location>
        <topology evidence="7">Single-pass type II membrane protein</topology>
    </subcellularLocation>
</comment>
<dbReference type="PANTHER" id="PTHR43390">
    <property type="entry name" value="SIGNAL PEPTIDASE I"/>
    <property type="match status" value="1"/>
</dbReference>
<keyword evidence="7" id="KW-0645">Protease</keyword>
<evidence type="ECO:0000256" key="3">
    <source>
        <dbReference type="ARBA" id="ARBA00009370"/>
    </source>
</evidence>
<evidence type="ECO:0000256" key="7">
    <source>
        <dbReference type="RuleBase" id="RU362042"/>
    </source>
</evidence>
<gene>
    <name evidence="9" type="ORF">SAMN05421659_10277</name>
</gene>
<dbReference type="EMBL" id="FOJI01000002">
    <property type="protein sequence ID" value="SEV91116.1"/>
    <property type="molecule type" value="Genomic_DNA"/>
</dbReference>
<reference evidence="9 10" key="1">
    <citation type="submission" date="2016-10" db="EMBL/GenBank/DDBJ databases">
        <authorList>
            <person name="de Groot N.N."/>
        </authorList>
    </citation>
    <scope>NUCLEOTIDE SEQUENCE [LARGE SCALE GENOMIC DNA]</scope>
    <source>
        <strain evidence="9 10">DSM 9179</strain>
    </source>
</reference>
<dbReference type="InterPro" id="IPR019758">
    <property type="entry name" value="Pept_S26A_signal_pept_1_CS"/>
</dbReference>
<dbReference type="PROSITE" id="PS00761">
    <property type="entry name" value="SPASE_I_3"/>
    <property type="match status" value="1"/>
</dbReference>
<name>A0A1I0MSF6_9FIRM</name>
<proteinExistence type="inferred from homology"/>
<dbReference type="RefSeq" id="WP_092450386.1">
    <property type="nucleotide sequence ID" value="NZ_FOJI01000002.1"/>
</dbReference>
<comment type="catalytic activity">
    <reaction evidence="1 7">
        <text>Cleavage of hydrophobic, N-terminal signal or leader sequences from secreted and periplasmic proteins.</text>
        <dbReference type="EC" id="3.4.21.89"/>
    </reaction>
</comment>
<sequence>MGNIKESAAKTTKYTSSQIFKELVGYAKIIILAIVIALICNNFVIVNAQIPSDSMCNGIKTGDRLIAFRLSYITSSPERGDVVIFKFPDDESIDYIKRVIGLPGDVVQIKSGVLYINEEIYNEDYLKEPMTGSFGPYLVPDDHYFMLGDNRNDSKDSRRWINTYVARDKIIGKALLKYYPYLGTIE</sequence>
<dbReference type="AlphaFoldDB" id="A0A1I0MSF6"/>
<dbReference type="STRING" id="99656.SAMN05421659_10277"/>
<protein>
    <recommendedName>
        <fullName evidence="4 7">Signal peptidase I</fullName>
        <ecNumber evidence="4 7">3.4.21.89</ecNumber>
    </recommendedName>
</protein>
<keyword evidence="7" id="KW-0812">Transmembrane</keyword>
<dbReference type="Pfam" id="PF10502">
    <property type="entry name" value="Peptidase_S26"/>
    <property type="match status" value="1"/>
</dbReference>
<feature type="active site" evidence="6">
    <location>
        <position position="97"/>
    </location>
</feature>
<dbReference type="Proteomes" id="UP000199701">
    <property type="component" value="Unassembled WGS sequence"/>
</dbReference>